<reference evidence="2 3" key="1">
    <citation type="journal article" date="2023" name="Elife">
        <title>Identification of key yeast species and microbe-microbe interactions impacting larval growth of Drosophila in the wild.</title>
        <authorList>
            <person name="Mure A."/>
            <person name="Sugiura Y."/>
            <person name="Maeda R."/>
            <person name="Honda K."/>
            <person name="Sakurai N."/>
            <person name="Takahashi Y."/>
            <person name="Watada M."/>
            <person name="Katoh T."/>
            <person name="Gotoh A."/>
            <person name="Gotoh Y."/>
            <person name="Taniguchi I."/>
            <person name="Nakamura K."/>
            <person name="Hayashi T."/>
            <person name="Katayama T."/>
            <person name="Uemura T."/>
            <person name="Hattori Y."/>
        </authorList>
    </citation>
    <scope>NUCLEOTIDE SEQUENCE [LARGE SCALE GENOMIC DNA]</scope>
    <source>
        <strain evidence="2 3">SB-73</strain>
    </source>
</reference>
<feature type="compositionally biased region" description="Polar residues" evidence="1">
    <location>
        <begin position="176"/>
        <end position="194"/>
    </location>
</feature>
<sequence length="224" mass="25268">MRRPVRPSLLRRSTLQCISEESIDNEEESGIQFGKVPSHLQKLALMNRVGKLEHIEPLKNPERKDLNSFRRSIPLSAHGNLNVSDLSKKSNFTLQRNSRKELNSDNYNKKKRRNTISTAWNNGFGNQKAKNFMTQASALVRNSGGFARRHSTMASFQHIDRAHQLNKLNITAISLQNKSPGNPNKLGKSSTALSSKIPGYMRPTQAALGRKRTKKVTSTAHQKR</sequence>
<evidence type="ECO:0000313" key="3">
    <source>
        <dbReference type="Proteomes" id="UP001362899"/>
    </source>
</evidence>
<keyword evidence="3" id="KW-1185">Reference proteome</keyword>
<gene>
    <name evidence="2" type="ORF">DASB73_036160</name>
</gene>
<comment type="caution">
    <text evidence="2">The sequence shown here is derived from an EMBL/GenBank/DDBJ whole genome shotgun (WGS) entry which is preliminary data.</text>
</comment>
<dbReference type="AlphaFoldDB" id="A0AAV5RMG3"/>
<evidence type="ECO:0000313" key="2">
    <source>
        <dbReference type="EMBL" id="GMM52653.1"/>
    </source>
</evidence>
<dbReference type="EMBL" id="BTGC01000008">
    <property type="protein sequence ID" value="GMM52653.1"/>
    <property type="molecule type" value="Genomic_DNA"/>
</dbReference>
<proteinExistence type="predicted"/>
<name>A0AAV5RMG3_STABA</name>
<organism evidence="2 3">
    <name type="scientific">Starmerella bacillaris</name>
    <name type="common">Yeast</name>
    <name type="synonym">Candida zemplinina</name>
    <dbReference type="NCBI Taxonomy" id="1247836"/>
    <lineage>
        <taxon>Eukaryota</taxon>
        <taxon>Fungi</taxon>
        <taxon>Dikarya</taxon>
        <taxon>Ascomycota</taxon>
        <taxon>Saccharomycotina</taxon>
        <taxon>Dipodascomycetes</taxon>
        <taxon>Dipodascales</taxon>
        <taxon>Trichomonascaceae</taxon>
        <taxon>Starmerella</taxon>
    </lineage>
</organism>
<feature type="region of interest" description="Disordered" evidence="1">
    <location>
        <begin position="176"/>
        <end position="224"/>
    </location>
</feature>
<dbReference type="Proteomes" id="UP001362899">
    <property type="component" value="Unassembled WGS sequence"/>
</dbReference>
<accession>A0AAV5RMG3</accession>
<evidence type="ECO:0000256" key="1">
    <source>
        <dbReference type="SAM" id="MobiDB-lite"/>
    </source>
</evidence>
<feature type="compositionally biased region" description="Basic residues" evidence="1">
    <location>
        <begin position="209"/>
        <end position="224"/>
    </location>
</feature>
<protein>
    <submittedName>
        <fullName evidence="2">Uncharacterized protein</fullName>
    </submittedName>
</protein>